<evidence type="ECO:0000256" key="1">
    <source>
        <dbReference type="SAM" id="SignalP"/>
    </source>
</evidence>
<evidence type="ECO:0000313" key="2">
    <source>
        <dbReference type="EMBL" id="BBA49226.1"/>
    </source>
</evidence>
<proteinExistence type="predicted"/>
<keyword evidence="1" id="KW-0732">Signal</keyword>
<accession>A0A286P9W5</accession>
<gene>
    <name evidence="2" type="primary">ORF67</name>
</gene>
<reference evidence="2" key="1">
    <citation type="journal article" date="2017" name="Nat. Commun.">
        <title>Complete fusion of a transposon and herpesvirus created the Teratorn mobile element in medaka fish.</title>
        <authorList>
            <person name="Inoue Y."/>
            <person name="Saga T."/>
            <person name="Aikawa T."/>
            <person name="Kumagai M."/>
            <person name="Shimada A."/>
            <person name="Kawaguchi Y."/>
            <person name="Naruse K."/>
            <person name="Morishita S."/>
            <person name="Koga A."/>
            <person name="Takeda H."/>
        </authorList>
    </citation>
    <scope>NUCLEOTIDE SEQUENCE</scope>
</reference>
<organism evidence="2">
    <name type="scientific">Oryzias latipes</name>
    <name type="common">Japanese rice fish</name>
    <name type="synonym">Japanese killifish</name>
    <dbReference type="NCBI Taxonomy" id="8090"/>
    <lineage>
        <taxon>Eukaryota</taxon>
        <taxon>Metazoa</taxon>
        <taxon>Chordata</taxon>
        <taxon>Craniata</taxon>
        <taxon>Vertebrata</taxon>
        <taxon>Euteleostomi</taxon>
        <taxon>Actinopterygii</taxon>
        <taxon>Neopterygii</taxon>
        <taxon>Teleostei</taxon>
        <taxon>Neoteleostei</taxon>
        <taxon>Acanthomorphata</taxon>
        <taxon>Ovalentaria</taxon>
        <taxon>Atherinomorphae</taxon>
        <taxon>Beloniformes</taxon>
        <taxon>Adrianichthyidae</taxon>
        <taxon>Oryziinae</taxon>
        <taxon>Oryzias</taxon>
    </lineage>
</organism>
<sequence>MLFLTVLAYSALVTFYPCSEAKEADKAKGISDKKYVKGCEVALTCPQPNPGQFKGFAWFVDVQGTKHGLFRIENGITTNYDHKASVGASHFLLGSNLLIMPFTRGYESSYGCFRWAIAGHQSEQYTFLVSNCTVTSIFSNPCS</sequence>
<protein>
    <recommendedName>
        <fullName evidence="3">Immunoglobulin V-set domain-containing protein</fullName>
    </recommendedName>
</protein>
<feature type="chain" id="PRO_5012651319" description="Immunoglobulin V-set domain-containing protein" evidence="1">
    <location>
        <begin position="22"/>
        <end position="143"/>
    </location>
</feature>
<evidence type="ECO:0008006" key="3">
    <source>
        <dbReference type="Google" id="ProtNLM"/>
    </source>
</evidence>
<dbReference type="EMBL" id="LC199500">
    <property type="protein sequence ID" value="BBA49226.1"/>
    <property type="molecule type" value="Genomic_DNA"/>
</dbReference>
<feature type="signal peptide" evidence="1">
    <location>
        <begin position="1"/>
        <end position="21"/>
    </location>
</feature>
<dbReference type="AlphaFoldDB" id="A0A286P9W5"/>
<name>A0A286P9W5_ORYLA</name>